<dbReference type="EC" id="3.5.1.118" evidence="2"/>
<dbReference type="CDD" id="cd01908">
    <property type="entry name" value="YafJ"/>
    <property type="match status" value="1"/>
</dbReference>
<dbReference type="InterPro" id="IPR029055">
    <property type="entry name" value="Ntn_hydrolases_N"/>
</dbReference>
<feature type="domain" description="Glutamine amidotransferase type-2" evidence="3">
    <location>
        <begin position="2"/>
        <end position="279"/>
    </location>
</feature>
<dbReference type="AlphaFoldDB" id="A0A5R8NGM9"/>
<protein>
    <recommendedName>
        <fullName evidence="2">Gamma-glutamyl-hercynylcysteine sulfoxide hydrolase</fullName>
        <ecNumber evidence="2">3.5.1.118</ecNumber>
    </recommendedName>
    <alternativeName>
        <fullName evidence="2">Gamma-glutamyl hercynylcysteine S-oxide hydrolase</fullName>
    </alternativeName>
</protein>
<organism evidence="4 5">
    <name type="scientific">Nocardia cyriacigeorgica</name>
    <dbReference type="NCBI Taxonomy" id="135487"/>
    <lineage>
        <taxon>Bacteria</taxon>
        <taxon>Bacillati</taxon>
        <taxon>Actinomycetota</taxon>
        <taxon>Actinomycetes</taxon>
        <taxon>Mycobacteriales</taxon>
        <taxon>Nocardiaceae</taxon>
        <taxon>Nocardia</taxon>
    </lineage>
</organism>
<name>A0A5R8NGM9_9NOCA</name>
<accession>A0A5R8NGM9</accession>
<dbReference type="Pfam" id="PF13230">
    <property type="entry name" value="GATase_4"/>
    <property type="match status" value="1"/>
</dbReference>
<evidence type="ECO:0000256" key="2">
    <source>
        <dbReference type="HAMAP-Rule" id="MF_02036"/>
    </source>
</evidence>
<evidence type="ECO:0000256" key="1">
    <source>
        <dbReference type="ARBA" id="ARBA00022962"/>
    </source>
</evidence>
<comment type="catalytic activity">
    <reaction evidence="2">
        <text>gamma-L-glutamyl-hercynylcysteine S-oxide + H2O = S-(hercyn-2-yl)-L-cysteine S-oxide + L-glutamate</text>
        <dbReference type="Rhea" id="RHEA:42684"/>
        <dbReference type="ChEBI" id="CHEBI:15377"/>
        <dbReference type="ChEBI" id="CHEBI:29985"/>
        <dbReference type="ChEBI" id="CHEBI:82703"/>
        <dbReference type="ChEBI" id="CHEBI:82706"/>
        <dbReference type="EC" id="3.5.1.118"/>
    </reaction>
</comment>
<evidence type="ECO:0000259" key="3">
    <source>
        <dbReference type="PROSITE" id="PS51278"/>
    </source>
</evidence>
<comment type="function">
    <text evidence="2">Catalyzes the hydrolysis of the gamma-glutamyl amide bond of hercynyl-gamma-L-glutamyl-L-cysteine sulfoxide to produce hercynylcysteine sulfoxide, a step in the biosynthesis pathway of ergothioneine.</text>
</comment>
<dbReference type="Proteomes" id="UP000306378">
    <property type="component" value="Unassembled WGS sequence"/>
</dbReference>
<proteinExistence type="inferred from homology"/>
<dbReference type="SUPFAM" id="SSF56235">
    <property type="entry name" value="N-terminal nucleophile aminohydrolases (Ntn hydrolases)"/>
    <property type="match status" value="1"/>
</dbReference>
<comment type="caution">
    <text evidence="4">The sequence shown here is derived from an EMBL/GenBank/DDBJ whole genome shotgun (WGS) entry which is preliminary data.</text>
</comment>
<dbReference type="NCBIfam" id="TIGR03442">
    <property type="entry name" value="ergothioneine biosynthesis protein EgtC"/>
    <property type="match status" value="1"/>
</dbReference>
<dbReference type="InterPro" id="IPR052373">
    <property type="entry name" value="Gamma-glu_amide_hydrolase"/>
</dbReference>
<evidence type="ECO:0000313" key="4">
    <source>
        <dbReference type="EMBL" id="TLF74820.1"/>
    </source>
</evidence>
<comment type="pathway">
    <text evidence="2">Amino-acid biosynthesis; ergothioneine biosynthesis.</text>
</comment>
<sequence length="279" mass="29752">MCRHLAYVGPPTPVGELLTRGVHALRTQAWAPRDMRGGGTINADGFGVAWWRASDHPGKPRVSRYRNAAPIWTDPAVEEVLPQIESTAVLAAVRSATVGMPVERAACAPFTDDGWAFSHNGVVPNWRKALTATLADLDSAATRAGAGRMFQTADLLDAESATDSAALWVLLRGLLTPGAPPDLVASPADALRLLLTTVLAHAPAARLNFLLGDGSTIWATAWEHALSALVTDDYAIVASEPYDADPRWRPIPDHSLVIAAPGRLTIEPLDRRDAENASP</sequence>
<evidence type="ECO:0000313" key="5">
    <source>
        <dbReference type="Proteomes" id="UP000306378"/>
    </source>
</evidence>
<dbReference type="Gene3D" id="3.60.20.10">
    <property type="entry name" value="Glutamine Phosphoribosylpyrophosphate, subunit 1, domain 1"/>
    <property type="match status" value="1"/>
</dbReference>
<dbReference type="GO" id="GO:0052699">
    <property type="term" value="P:ergothioneine biosynthetic process"/>
    <property type="evidence" value="ECO:0007669"/>
    <property type="project" value="UniProtKB-UniRule"/>
</dbReference>
<gene>
    <name evidence="2 4" type="primary">egtC</name>
    <name evidence="4" type="ORF">FEK34_22740</name>
</gene>
<dbReference type="PROSITE" id="PS51278">
    <property type="entry name" value="GATASE_TYPE_2"/>
    <property type="match status" value="1"/>
</dbReference>
<dbReference type="PANTHER" id="PTHR43187:SF2">
    <property type="entry name" value="GAMMA-GLUTAMYL-HERCYNYLCYSTEINE SULFOXIDE HYDROLASE"/>
    <property type="match status" value="1"/>
</dbReference>
<dbReference type="InterPro" id="IPR017808">
    <property type="entry name" value="EgtC"/>
</dbReference>
<dbReference type="RefSeq" id="WP_138450801.1">
    <property type="nucleotide sequence ID" value="NZ_VBUT01000009.1"/>
</dbReference>
<dbReference type="UniPathway" id="UPA01014"/>
<dbReference type="InterPro" id="IPR017932">
    <property type="entry name" value="GATase_2_dom"/>
</dbReference>
<keyword evidence="2" id="KW-0378">Hydrolase</keyword>
<reference evidence="4 5" key="1">
    <citation type="submission" date="2019-05" db="EMBL/GenBank/DDBJ databases">
        <title>Genomes sequences of two Nocardia cyriacigeorgica environmental isolates, type strains Nocardia asteroides ATCC 19247 and Nocardia cyriacigeorgica DSM 44484.</title>
        <authorList>
            <person name="Vautrin F."/>
            <person name="Bergeron E."/>
            <person name="Dubost A."/>
            <person name="Abrouk D."/>
            <person name="Rodriguez Nava V."/>
            <person name="Pujic P."/>
        </authorList>
    </citation>
    <scope>NUCLEOTIDE SEQUENCE [LARGE SCALE GENOMIC DNA]</scope>
    <source>
        <strain evidence="4 5">EML 446</strain>
    </source>
</reference>
<dbReference type="InterPro" id="IPR032889">
    <property type="entry name" value="EgtC_Actinobacteria"/>
</dbReference>
<dbReference type="GO" id="GO:0016811">
    <property type="term" value="F:hydrolase activity, acting on carbon-nitrogen (but not peptide) bonds, in linear amides"/>
    <property type="evidence" value="ECO:0007669"/>
    <property type="project" value="UniProtKB-UniRule"/>
</dbReference>
<keyword evidence="1 2" id="KW-0315">Glutamine amidotransferase</keyword>
<dbReference type="PANTHER" id="PTHR43187">
    <property type="entry name" value="GLUTAMINE AMIDOTRANSFERASE DUG3-RELATED"/>
    <property type="match status" value="1"/>
</dbReference>
<dbReference type="HAMAP" id="MF_02036">
    <property type="entry name" value="EgtC"/>
    <property type="match status" value="1"/>
</dbReference>
<dbReference type="InterPro" id="IPR026869">
    <property type="entry name" value="EgtC-like"/>
</dbReference>
<dbReference type="EMBL" id="VBUT01000009">
    <property type="protein sequence ID" value="TLF74820.1"/>
    <property type="molecule type" value="Genomic_DNA"/>
</dbReference>